<dbReference type="AlphaFoldDB" id="A0A2M3YX35"/>
<organism evidence="3">
    <name type="scientific">Anopheles braziliensis</name>
    <dbReference type="NCBI Taxonomy" id="58242"/>
    <lineage>
        <taxon>Eukaryota</taxon>
        <taxon>Metazoa</taxon>
        <taxon>Ecdysozoa</taxon>
        <taxon>Arthropoda</taxon>
        <taxon>Hexapoda</taxon>
        <taxon>Insecta</taxon>
        <taxon>Pterygota</taxon>
        <taxon>Neoptera</taxon>
        <taxon>Endopterygota</taxon>
        <taxon>Diptera</taxon>
        <taxon>Nematocera</taxon>
        <taxon>Culicoidea</taxon>
        <taxon>Culicidae</taxon>
        <taxon>Anophelinae</taxon>
        <taxon>Anopheles</taxon>
    </lineage>
</organism>
<accession>A0A2M3YX35</accession>
<reference evidence="3" key="1">
    <citation type="submission" date="2018-01" db="EMBL/GenBank/DDBJ databases">
        <title>An insight into the sialome of Amazonian anophelines.</title>
        <authorList>
            <person name="Ribeiro J.M."/>
            <person name="Scarpassa V."/>
            <person name="Calvo E."/>
        </authorList>
    </citation>
    <scope>NUCLEOTIDE SEQUENCE</scope>
    <source>
        <tissue evidence="3">Salivary glands</tissue>
    </source>
</reference>
<keyword evidence="2" id="KW-0732">Signal</keyword>
<feature type="region of interest" description="Disordered" evidence="1">
    <location>
        <begin position="23"/>
        <end position="48"/>
    </location>
</feature>
<name>A0A2M3YX35_9DIPT</name>
<feature type="signal peptide" evidence="2">
    <location>
        <begin position="1"/>
        <end position="18"/>
    </location>
</feature>
<protein>
    <recommendedName>
        <fullName evidence="4">Secreted peptide</fullName>
    </recommendedName>
</protein>
<feature type="chain" id="PRO_5014733785" description="Secreted peptide" evidence="2">
    <location>
        <begin position="19"/>
        <end position="97"/>
    </location>
</feature>
<evidence type="ECO:0008006" key="4">
    <source>
        <dbReference type="Google" id="ProtNLM"/>
    </source>
</evidence>
<dbReference type="EMBL" id="GGFM01000069">
    <property type="protein sequence ID" value="MBW20820.1"/>
    <property type="molecule type" value="Transcribed_RNA"/>
</dbReference>
<sequence>MTYTIILLCFVTITVIVAVPIAHPDEEEEAKPEEEETKPLEDEDDLGGVVDVDWESYLPDEDAGSGDGLSLEDTIRNSMNKVSTSIRDRIQAIPFAI</sequence>
<proteinExistence type="predicted"/>
<evidence type="ECO:0000256" key="2">
    <source>
        <dbReference type="SAM" id="SignalP"/>
    </source>
</evidence>
<feature type="compositionally biased region" description="Acidic residues" evidence="1">
    <location>
        <begin position="25"/>
        <end position="48"/>
    </location>
</feature>
<evidence type="ECO:0000313" key="3">
    <source>
        <dbReference type="EMBL" id="MBW20820.1"/>
    </source>
</evidence>
<evidence type="ECO:0000256" key="1">
    <source>
        <dbReference type="SAM" id="MobiDB-lite"/>
    </source>
</evidence>